<dbReference type="EMBL" id="JAXCGZ010006135">
    <property type="protein sequence ID" value="KAK7080094.1"/>
    <property type="molecule type" value="Genomic_DNA"/>
</dbReference>
<gene>
    <name evidence="1" type="ORF">SK128_027093</name>
</gene>
<sequence length="72" mass="8215">MGSKHVSNLYSSSVSKWLERSILELTNPNLSLSWNIKKGIHPQFPRSNLSVSNTVQYSIKKNTRVNYNFSTS</sequence>
<accession>A0AAN9AA73</accession>
<protein>
    <submittedName>
        <fullName evidence="1">Uncharacterized protein</fullName>
    </submittedName>
</protein>
<name>A0AAN9AA73_HALRR</name>
<reference evidence="1 2" key="1">
    <citation type="submission" date="2023-11" db="EMBL/GenBank/DDBJ databases">
        <title>Halocaridina rubra genome assembly.</title>
        <authorList>
            <person name="Smith C."/>
        </authorList>
    </citation>
    <scope>NUCLEOTIDE SEQUENCE [LARGE SCALE GENOMIC DNA]</scope>
    <source>
        <strain evidence="1">EP-1</strain>
        <tissue evidence="1">Whole</tissue>
    </source>
</reference>
<dbReference type="AlphaFoldDB" id="A0AAN9AA73"/>
<proteinExistence type="predicted"/>
<dbReference type="Proteomes" id="UP001381693">
    <property type="component" value="Unassembled WGS sequence"/>
</dbReference>
<comment type="caution">
    <text evidence="1">The sequence shown here is derived from an EMBL/GenBank/DDBJ whole genome shotgun (WGS) entry which is preliminary data.</text>
</comment>
<evidence type="ECO:0000313" key="1">
    <source>
        <dbReference type="EMBL" id="KAK7080094.1"/>
    </source>
</evidence>
<evidence type="ECO:0000313" key="2">
    <source>
        <dbReference type="Proteomes" id="UP001381693"/>
    </source>
</evidence>
<organism evidence="1 2">
    <name type="scientific">Halocaridina rubra</name>
    <name type="common">Hawaiian red shrimp</name>
    <dbReference type="NCBI Taxonomy" id="373956"/>
    <lineage>
        <taxon>Eukaryota</taxon>
        <taxon>Metazoa</taxon>
        <taxon>Ecdysozoa</taxon>
        <taxon>Arthropoda</taxon>
        <taxon>Crustacea</taxon>
        <taxon>Multicrustacea</taxon>
        <taxon>Malacostraca</taxon>
        <taxon>Eumalacostraca</taxon>
        <taxon>Eucarida</taxon>
        <taxon>Decapoda</taxon>
        <taxon>Pleocyemata</taxon>
        <taxon>Caridea</taxon>
        <taxon>Atyoidea</taxon>
        <taxon>Atyidae</taxon>
        <taxon>Halocaridina</taxon>
    </lineage>
</organism>
<keyword evidence="2" id="KW-1185">Reference proteome</keyword>